<organism evidence="1 2">
    <name type="scientific">Sphaerodactylus townsendi</name>
    <dbReference type="NCBI Taxonomy" id="933632"/>
    <lineage>
        <taxon>Eukaryota</taxon>
        <taxon>Metazoa</taxon>
        <taxon>Chordata</taxon>
        <taxon>Craniata</taxon>
        <taxon>Vertebrata</taxon>
        <taxon>Euteleostomi</taxon>
        <taxon>Lepidosauria</taxon>
        <taxon>Squamata</taxon>
        <taxon>Bifurcata</taxon>
        <taxon>Gekkota</taxon>
        <taxon>Sphaerodactylidae</taxon>
        <taxon>Sphaerodactylus</taxon>
    </lineage>
</organism>
<dbReference type="Proteomes" id="UP000827872">
    <property type="component" value="Linkage Group LG02"/>
</dbReference>
<proteinExistence type="predicted"/>
<protein>
    <submittedName>
        <fullName evidence="1">Uncharacterized protein</fullName>
    </submittedName>
</protein>
<reference evidence="1" key="1">
    <citation type="submission" date="2021-08" db="EMBL/GenBank/DDBJ databases">
        <title>The first chromosome-level gecko genome reveals the dynamic sex chromosomes of Neotropical dwarf geckos (Sphaerodactylidae: Sphaerodactylus).</title>
        <authorList>
            <person name="Pinto B.J."/>
            <person name="Keating S.E."/>
            <person name="Gamble T."/>
        </authorList>
    </citation>
    <scope>NUCLEOTIDE SEQUENCE</scope>
    <source>
        <strain evidence="1">TG3544</strain>
    </source>
</reference>
<sequence>MTVGRIVSTWSQHGSGVQSHRASQLECGSVDTAQAGWFASSIQRQWNLGGDSTVKLADSGSMVCDGMRCRRRSMWSNAGQGSTANGIIIPLRRALIVRLVVQNMVMPIIEVGMVECFQP</sequence>
<gene>
    <name evidence="1" type="ORF">K3G42_027023</name>
</gene>
<name>A0ACB8G386_9SAUR</name>
<evidence type="ECO:0000313" key="1">
    <source>
        <dbReference type="EMBL" id="KAH8014201.1"/>
    </source>
</evidence>
<keyword evidence="2" id="KW-1185">Reference proteome</keyword>
<dbReference type="EMBL" id="CM037615">
    <property type="protein sequence ID" value="KAH8014201.1"/>
    <property type="molecule type" value="Genomic_DNA"/>
</dbReference>
<comment type="caution">
    <text evidence="1">The sequence shown here is derived from an EMBL/GenBank/DDBJ whole genome shotgun (WGS) entry which is preliminary data.</text>
</comment>
<accession>A0ACB8G386</accession>
<evidence type="ECO:0000313" key="2">
    <source>
        <dbReference type="Proteomes" id="UP000827872"/>
    </source>
</evidence>